<organism evidence="3 4">
    <name type="scientific">Candidatus Obscuribacter phosphatis</name>
    <dbReference type="NCBI Taxonomy" id="1906157"/>
    <lineage>
        <taxon>Bacteria</taxon>
        <taxon>Bacillati</taxon>
        <taxon>Candidatus Melainabacteria</taxon>
        <taxon>Candidatus Obscuribacterales</taxon>
        <taxon>Candidatus Obscuribacteraceae</taxon>
        <taxon>Candidatus Obscuribacter</taxon>
    </lineage>
</organism>
<dbReference type="Gene3D" id="3.10.450.620">
    <property type="entry name" value="JHP933, nucleotidyltransferase-like core domain"/>
    <property type="match status" value="1"/>
</dbReference>
<comment type="caution">
    <text evidence="3">The sequence shown here is derived from an EMBL/GenBank/DDBJ whole genome shotgun (WGS) entry which is preliminary data.</text>
</comment>
<dbReference type="InterPro" id="IPR014942">
    <property type="entry name" value="AbiEii"/>
</dbReference>
<dbReference type="PROSITE" id="PS52050">
    <property type="entry name" value="WYL"/>
    <property type="match status" value="1"/>
</dbReference>
<dbReference type="EMBL" id="JAFLCK010000001">
    <property type="protein sequence ID" value="MBN8659058.1"/>
    <property type="molecule type" value="Genomic_DNA"/>
</dbReference>
<dbReference type="GO" id="GO:0016740">
    <property type="term" value="F:transferase activity"/>
    <property type="evidence" value="ECO:0007669"/>
    <property type="project" value="UniProtKB-KW"/>
</dbReference>
<keyword evidence="3" id="KW-0808">Transferase</keyword>
<accession>A0A8J7PFG0</accession>
<dbReference type="Pfam" id="PF13280">
    <property type="entry name" value="WYL"/>
    <property type="match status" value="1"/>
</dbReference>
<proteinExistence type="predicted"/>
<evidence type="ECO:0000313" key="3">
    <source>
        <dbReference type="EMBL" id="MBN8659058.1"/>
    </source>
</evidence>
<dbReference type="Pfam" id="PF08843">
    <property type="entry name" value="AbiEii"/>
    <property type="match status" value="1"/>
</dbReference>
<dbReference type="AlphaFoldDB" id="A0A8J7PFG0"/>
<name>A0A8J7PFG0_9BACT</name>
<protein>
    <submittedName>
        <fullName evidence="3">Nucleotidyl transferase AbiEii/AbiGii toxin family protein</fullName>
    </submittedName>
</protein>
<dbReference type="InterPro" id="IPR026881">
    <property type="entry name" value="WYL_dom"/>
</dbReference>
<feature type="region of interest" description="Disordered" evidence="1">
    <location>
        <begin position="397"/>
        <end position="424"/>
    </location>
</feature>
<evidence type="ECO:0000256" key="1">
    <source>
        <dbReference type="SAM" id="MobiDB-lite"/>
    </source>
</evidence>
<feature type="domain" description="WYL" evidence="2">
    <location>
        <begin position="314"/>
        <end position="376"/>
    </location>
</feature>
<feature type="compositionally biased region" description="Polar residues" evidence="1">
    <location>
        <begin position="413"/>
        <end position="423"/>
    </location>
</feature>
<dbReference type="Proteomes" id="UP000664277">
    <property type="component" value="Unassembled WGS sequence"/>
</dbReference>
<reference evidence="3" key="1">
    <citation type="submission" date="2021-02" db="EMBL/GenBank/DDBJ databases">
        <title>Genome-Resolved Metagenomics of a Microbial Community Performing Photosynthetic Biological Nutrient Removal.</title>
        <authorList>
            <person name="Mcdaniel E.A."/>
        </authorList>
    </citation>
    <scope>NUCLEOTIDE SEQUENCE</scope>
    <source>
        <strain evidence="3">UWPOB_OBS1</strain>
    </source>
</reference>
<evidence type="ECO:0000259" key="2">
    <source>
        <dbReference type="Pfam" id="PF13280"/>
    </source>
</evidence>
<evidence type="ECO:0000313" key="4">
    <source>
        <dbReference type="Proteomes" id="UP000664277"/>
    </source>
</evidence>
<gene>
    <name evidence="3" type="ORF">J0M35_01755</name>
</gene>
<sequence length="468" mass="52670">MIDKREILEFASTLKLAPNVVEKDYVLGWILAGISNNSELDSWAFKGGTCLKKCFFETYRFSEDLDFTLSAAGHIDEDFLKKVLSDTCTWITEESGITLPREQISVDIYTNPRGKLSCQGKLGYRGPLSLPTNAGWPKIKLDLTSDERVVLPPSRRPVFHPYSDSPEGGISVNCYAYTEAFAEKFRALGERTRPRDLYDVVNLFRHLDGRPSPFVLRDVLKQKCEYKSIPVPTMEALAPFKEDLEAKWQAMLAHQLPVLPQVADFWAALPEIFDWITTGAAAPQREIIRAGASEISTIRSRVLPMSIPSRARQALEIIRFAATNQLCVDLSYDGKVRRIEPYSLRETADHNYVLHAIRSDSGDHRSYRLDRIQSASVSSQSFSPRYVIELTESGPVPVVQSTAQPRSERTAPKGSTRSKNNGPTYVYRCPSCGKTFERKSMNASLNPHKNSQGFQCYGSNGTFVRTKY</sequence>